<feature type="region of interest" description="Disordered" evidence="1">
    <location>
        <begin position="63"/>
        <end position="90"/>
    </location>
</feature>
<feature type="region of interest" description="Disordered" evidence="1">
    <location>
        <begin position="1"/>
        <end position="42"/>
    </location>
</feature>
<dbReference type="SUPFAM" id="SSF101386">
    <property type="entry name" value="all-alpha NTP pyrophosphatases"/>
    <property type="match status" value="1"/>
</dbReference>
<dbReference type="Gene3D" id="1.10.287.1080">
    <property type="entry name" value="MazG-like"/>
    <property type="match status" value="1"/>
</dbReference>
<evidence type="ECO:0000313" key="2">
    <source>
        <dbReference type="EMBL" id="MDT9685283.1"/>
    </source>
</evidence>
<feature type="compositionally biased region" description="Basic and acidic residues" evidence="1">
    <location>
        <begin position="67"/>
        <end position="77"/>
    </location>
</feature>
<feature type="compositionally biased region" description="Low complexity" evidence="1">
    <location>
        <begin position="78"/>
        <end position="90"/>
    </location>
</feature>
<dbReference type="Proteomes" id="UP001250181">
    <property type="component" value="Unassembled WGS sequence"/>
</dbReference>
<dbReference type="EMBL" id="JAWCTQ010000038">
    <property type="protein sequence ID" value="MDT9685283.1"/>
    <property type="molecule type" value="Genomic_DNA"/>
</dbReference>
<dbReference type="RefSeq" id="WP_315880326.1">
    <property type="nucleotide sequence ID" value="NZ_JAWCTQ010000038.1"/>
</dbReference>
<name>A0ABU3QR76_9ACTN</name>
<evidence type="ECO:0000313" key="3">
    <source>
        <dbReference type="Proteomes" id="UP001250181"/>
    </source>
</evidence>
<organism evidence="2 3">
    <name type="scientific">Streptomyces tamarix</name>
    <dbReference type="NCBI Taxonomy" id="3078565"/>
    <lineage>
        <taxon>Bacteria</taxon>
        <taxon>Bacillati</taxon>
        <taxon>Actinomycetota</taxon>
        <taxon>Actinomycetes</taxon>
        <taxon>Kitasatosporales</taxon>
        <taxon>Streptomycetaceae</taxon>
        <taxon>Streptomyces</taxon>
    </lineage>
</organism>
<sequence length="90" mass="9681">MCARSSPEPSPAQPGPARPRQLASPPRPAKPSPAWREGLPDLGGELADVSLYLTAREEVNGVDLASEVERKIEENARRTPPVSRSPSRSV</sequence>
<feature type="compositionally biased region" description="Pro residues" evidence="1">
    <location>
        <begin position="8"/>
        <end position="17"/>
    </location>
</feature>
<comment type="caution">
    <text evidence="2">The sequence shown here is derived from an EMBL/GenBank/DDBJ whole genome shotgun (WGS) entry which is preliminary data.</text>
</comment>
<protein>
    <submittedName>
        <fullName evidence="2">Uncharacterized protein</fullName>
    </submittedName>
</protein>
<gene>
    <name evidence="2" type="ORF">RND61_24935</name>
</gene>
<reference evidence="2 3" key="1">
    <citation type="submission" date="2023-09" db="EMBL/GenBank/DDBJ databases">
        <title>Streptomyces sp. nov.: A antagonism against Alternaria gaisen Producing Streptochlin, Isolated from Tamarix root soil.</title>
        <authorList>
            <person name="Chen Y."/>
        </authorList>
    </citation>
    <scope>NUCLEOTIDE SEQUENCE [LARGE SCALE GENOMIC DNA]</scope>
    <source>
        <strain evidence="2 3">TRM76323</strain>
    </source>
</reference>
<evidence type="ECO:0000256" key="1">
    <source>
        <dbReference type="SAM" id="MobiDB-lite"/>
    </source>
</evidence>
<proteinExistence type="predicted"/>
<keyword evidence="3" id="KW-1185">Reference proteome</keyword>
<accession>A0ABU3QR76</accession>